<reference evidence="14 15" key="1">
    <citation type="journal article" date="2015" name="Genome Announc.">
        <title>Expanding the biotechnology potential of lactobacilli through comparative genomics of 213 strains and associated genera.</title>
        <authorList>
            <person name="Sun Z."/>
            <person name="Harris H.M."/>
            <person name="McCann A."/>
            <person name="Guo C."/>
            <person name="Argimon S."/>
            <person name="Zhang W."/>
            <person name="Yang X."/>
            <person name="Jeffery I.B."/>
            <person name="Cooney J.C."/>
            <person name="Kagawa T.F."/>
            <person name="Liu W."/>
            <person name="Song Y."/>
            <person name="Salvetti E."/>
            <person name="Wrobel A."/>
            <person name="Rasinkangas P."/>
            <person name="Parkhill J."/>
            <person name="Rea M.C."/>
            <person name="O'Sullivan O."/>
            <person name="Ritari J."/>
            <person name="Douillard F.P."/>
            <person name="Paul Ross R."/>
            <person name="Yang R."/>
            <person name="Briner A.E."/>
            <person name="Felis G.E."/>
            <person name="de Vos W.M."/>
            <person name="Barrangou R."/>
            <person name="Klaenhammer T.R."/>
            <person name="Caufield P.W."/>
            <person name="Cui Y."/>
            <person name="Zhang H."/>
            <person name="O'Toole P.W."/>
        </authorList>
    </citation>
    <scope>NUCLEOTIDE SEQUENCE [LARGE SCALE GENOMIC DNA]</scope>
    <source>
        <strain evidence="14 15">DSM 18527</strain>
    </source>
</reference>
<feature type="transmembrane region" description="Helical" evidence="12">
    <location>
        <begin position="75"/>
        <end position="96"/>
    </location>
</feature>
<evidence type="ECO:0000256" key="11">
    <source>
        <dbReference type="SAM" id="MobiDB-lite"/>
    </source>
</evidence>
<evidence type="ECO:0000256" key="8">
    <source>
        <dbReference type="PIRSR" id="PIRSR005091-1"/>
    </source>
</evidence>
<comment type="subcellular location">
    <subcellularLocation>
        <location evidence="1">Cell membrane</location>
        <topology evidence="1">Multi-pass membrane protein</topology>
    </subcellularLocation>
</comment>
<feature type="binding site" evidence="10">
    <location>
        <position position="481"/>
    </location>
    <ligand>
        <name>Mn(2+)</name>
        <dbReference type="ChEBI" id="CHEBI:29035"/>
    </ligand>
</feature>
<dbReference type="GO" id="GO:0046872">
    <property type="term" value="F:metal ion binding"/>
    <property type="evidence" value="ECO:0007669"/>
    <property type="project" value="UniProtKB-KW"/>
</dbReference>
<dbReference type="CDD" id="cd16015">
    <property type="entry name" value="LTA_synthase"/>
    <property type="match status" value="1"/>
</dbReference>
<gene>
    <name evidence="14" type="ORF">FC83_GL000528</name>
</gene>
<evidence type="ECO:0000313" key="14">
    <source>
        <dbReference type="EMBL" id="KRM35970.1"/>
    </source>
</evidence>
<comment type="pathway">
    <text evidence="2">Cell wall biogenesis; lipoteichoic acid biosynthesis.</text>
</comment>
<dbReference type="EMBL" id="AZGA01000009">
    <property type="protein sequence ID" value="KRM35970.1"/>
    <property type="molecule type" value="Genomic_DNA"/>
</dbReference>
<evidence type="ECO:0000256" key="10">
    <source>
        <dbReference type="PIRSR" id="PIRSR005091-3"/>
    </source>
</evidence>
<proteinExistence type="inferred from homology"/>
<evidence type="ECO:0000256" key="3">
    <source>
        <dbReference type="ARBA" id="ARBA00009983"/>
    </source>
</evidence>
<dbReference type="STRING" id="1423734.FC83_GL000528"/>
<feature type="active site" evidence="8">
    <location>
        <position position="305"/>
    </location>
</feature>
<evidence type="ECO:0000256" key="12">
    <source>
        <dbReference type="SAM" id="Phobius"/>
    </source>
</evidence>
<evidence type="ECO:0000256" key="2">
    <source>
        <dbReference type="ARBA" id="ARBA00004936"/>
    </source>
</evidence>
<dbReference type="PANTHER" id="PTHR47371:SF3">
    <property type="entry name" value="PHOSPHOGLYCEROL TRANSFERASE I"/>
    <property type="match status" value="1"/>
</dbReference>
<keyword evidence="7 12" id="KW-0472">Membrane</keyword>
<keyword evidence="6 12" id="KW-1133">Transmembrane helix</keyword>
<keyword evidence="5 12" id="KW-0812">Transmembrane</keyword>
<organism evidence="14 15">
    <name type="scientific">Agrilactobacillus composti DSM 18527 = JCM 14202</name>
    <dbReference type="NCBI Taxonomy" id="1423734"/>
    <lineage>
        <taxon>Bacteria</taxon>
        <taxon>Bacillati</taxon>
        <taxon>Bacillota</taxon>
        <taxon>Bacilli</taxon>
        <taxon>Lactobacillales</taxon>
        <taxon>Lactobacillaceae</taxon>
        <taxon>Agrilactobacillus</taxon>
    </lineage>
</organism>
<dbReference type="PIRSF" id="PIRSF005091">
    <property type="entry name" value="Mmb_sulf_HI1246"/>
    <property type="match status" value="1"/>
</dbReference>
<dbReference type="eggNOG" id="COG1368">
    <property type="taxonomic scope" value="Bacteria"/>
</dbReference>
<dbReference type="PANTHER" id="PTHR47371">
    <property type="entry name" value="LIPOTEICHOIC ACID SYNTHASE"/>
    <property type="match status" value="1"/>
</dbReference>
<feature type="region of interest" description="Disordered" evidence="11">
    <location>
        <begin position="674"/>
        <end position="735"/>
    </location>
</feature>
<feature type="binding site" evidence="10">
    <location>
        <position position="261"/>
    </location>
    <ligand>
        <name>Mn(2+)</name>
        <dbReference type="ChEBI" id="CHEBI:29035"/>
    </ligand>
</feature>
<feature type="compositionally biased region" description="Polar residues" evidence="11">
    <location>
        <begin position="700"/>
        <end position="723"/>
    </location>
</feature>
<feature type="compositionally biased region" description="Polar residues" evidence="11">
    <location>
        <begin position="674"/>
        <end position="686"/>
    </location>
</feature>
<feature type="transmembrane region" description="Helical" evidence="12">
    <location>
        <begin position="131"/>
        <end position="149"/>
    </location>
</feature>
<dbReference type="SUPFAM" id="SSF53649">
    <property type="entry name" value="Alkaline phosphatase-like"/>
    <property type="match status" value="1"/>
</dbReference>
<dbReference type="Gene3D" id="3.40.720.10">
    <property type="entry name" value="Alkaline Phosphatase, subunit A"/>
    <property type="match status" value="1"/>
</dbReference>
<feature type="binding site" evidence="10">
    <location>
        <position position="305"/>
    </location>
    <ligand>
        <name>Mn(2+)</name>
        <dbReference type="ChEBI" id="CHEBI:29035"/>
    </ligand>
</feature>
<dbReference type="Proteomes" id="UP000051236">
    <property type="component" value="Unassembled WGS sequence"/>
</dbReference>
<dbReference type="InterPro" id="IPR050448">
    <property type="entry name" value="OpgB/LTA_synthase_biosynth"/>
</dbReference>
<evidence type="ECO:0000259" key="13">
    <source>
        <dbReference type="Pfam" id="PF00884"/>
    </source>
</evidence>
<evidence type="ECO:0000256" key="9">
    <source>
        <dbReference type="PIRSR" id="PIRSR005091-2"/>
    </source>
</evidence>
<accession>A0A0R1Y149</accession>
<evidence type="ECO:0000256" key="1">
    <source>
        <dbReference type="ARBA" id="ARBA00004651"/>
    </source>
</evidence>
<feature type="compositionally biased region" description="Low complexity" evidence="11">
    <location>
        <begin position="724"/>
        <end position="735"/>
    </location>
</feature>
<name>A0A0R1Y149_9LACO</name>
<keyword evidence="15" id="KW-1185">Reference proteome</keyword>
<evidence type="ECO:0000313" key="15">
    <source>
        <dbReference type="Proteomes" id="UP000051236"/>
    </source>
</evidence>
<feature type="transmembrane region" description="Helical" evidence="12">
    <location>
        <begin position="161"/>
        <end position="179"/>
    </location>
</feature>
<keyword evidence="4" id="KW-1003">Cell membrane</keyword>
<comment type="similarity">
    <text evidence="3">Belongs to the LTA synthase family.</text>
</comment>
<dbReference type="GO" id="GO:0005886">
    <property type="term" value="C:plasma membrane"/>
    <property type="evidence" value="ECO:0007669"/>
    <property type="project" value="UniProtKB-SubCell"/>
</dbReference>
<keyword evidence="9" id="KW-0464">Manganese</keyword>
<dbReference type="Gene3D" id="3.30.1120.170">
    <property type="match status" value="1"/>
</dbReference>
<dbReference type="Pfam" id="PF00884">
    <property type="entry name" value="Sulfatase"/>
    <property type="match status" value="1"/>
</dbReference>
<sequence length="735" mass="82531">MMNKTNFKAFLKSRLGFFALLVALIWMKSIFIYYTDFSLGLTDPYQHLIMWLNPIGTSAVLLSLALYIKKPLLSYISMFLIYILQLVILFANVIYYRQATDFLTINTITSSSKVAQGLGKSTLSLLAPQDILLWIDVIIILILLFRKVIPIDTRRFGTRNAFMVTLAAITFALFNLFLAETSRPQLLTRTFDRNYIVKYIGLENFMIYDAIRTAQNNQVRASSDGSEMTAAYNFIQKQYAAPNPAYFGKAKGKNVIIIHLESFQQFIIDKKIDGQEVTPFLNSLYHDKSTLAFSNFYHEVGQGRTSDAETMLETGLFGLPEGSVFTSLGSDNTFEAAPAILQQTAGYSSAVFHGNTGSFWNRKDVYRNLGYNYFFDASYYDTSKDNAIGYGLKDKLLFAESPKYLEHMQQPFYTKFITVTNHFPFSLSDTDSDFPKPDTGDDIVNNYFRTAHYLDQSLQEFFQYLKDSGLYDKTMVVIYGDHYGLSNTDNLSLAPLLGKNSADWTSFDNAQLQRVPFMVHMPGLKGGINNTYGGEIDVLPTLMHLLGVNTKQYMFMGTDLLSNKHNSVVAFRNQDFVTPNYTVLGGKGTNGTVYDNKTGTVSQDLTASQIKTINADQKNVNQRLTFSDNINNKNLLRFYSPPGFTPVNPENQDYAKNWANMIDIESRLGKRSTSLYSENNGTTTHLYHTDAPELADDPSPITQLPQSVLDNNKTADNGDATTKSSASSASSSSGQ</sequence>
<feature type="transmembrane region" description="Helical" evidence="12">
    <location>
        <begin position="48"/>
        <end position="68"/>
    </location>
</feature>
<evidence type="ECO:0000256" key="5">
    <source>
        <dbReference type="ARBA" id="ARBA00022692"/>
    </source>
</evidence>
<protein>
    <recommendedName>
        <fullName evidence="13">Sulfatase N-terminal domain-containing protein</fullName>
    </recommendedName>
</protein>
<dbReference type="AlphaFoldDB" id="A0A0R1Y149"/>
<dbReference type="PATRIC" id="fig|1423734.3.peg.530"/>
<feature type="binding site" evidence="9">
    <location>
        <position position="422"/>
    </location>
    <ligand>
        <name>substrate</name>
    </ligand>
</feature>
<evidence type="ECO:0000256" key="4">
    <source>
        <dbReference type="ARBA" id="ARBA00022475"/>
    </source>
</evidence>
<comment type="caution">
    <text evidence="14">The sequence shown here is derived from an EMBL/GenBank/DDBJ whole genome shotgun (WGS) entry which is preliminary data.</text>
</comment>
<dbReference type="InterPro" id="IPR017850">
    <property type="entry name" value="Alkaline_phosphatase_core_sf"/>
</dbReference>
<dbReference type="InterPro" id="IPR012160">
    <property type="entry name" value="LtaS-like"/>
</dbReference>
<feature type="binding site" evidence="10">
    <location>
        <position position="482"/>
    </location>
    <ligand>
        <name>Mn(2+)</name>
        <dbReference type="ChEBI" id="CHEBI:29035"/>
    </ligand>
</feature>
<feature type="domain" description="Sulfatase N-terminal" evidence="13">
    <location>
        <begin position="253"/>
        <end position="548"/>
    </location>
</feature>
<dbReference type="InterPro" id="IPR000917">
    <property type="entry name" value="Sulfatase_N"/>
</dbReference>
<keyword evidence="9" id="KW-0479">Metal-binding</keyword>
<evidence type="ECO:0000256" key="7">
    <source>
        <dbReference type="ARBA" id="ARBA00023136"/>
    </source>
</evidence>
<evidence type="ECO:0000256" key="6">
    <source>
        <dbReference type="ARBA" id="ARBA00022989"/>
    </source>
</evidence>